<evidence type="ECO:0000256" key="1">
    <source>
        <dbReference type="ARBA" id="ARBA00022723"/>
    </source>
</evidence>
<feature type="domain" description="C2H2-type" evidence="6">
    <location>
        <begin position="374"/>
        <end position="398"/>
    </location>
</feature>
<organism evidence="7 8">
    <name type="scientific">Ditylenchus destructor</name>
    <dbReference type="NCBI Taxonomy" id="166010"/>
    <lineage>
        <taxon>Eukaryota</taxon>
        <taxon>Metazoa</taxon>
        <taxon>Ecdysozoa</taxon>
        <taxon>Nematoda</taxon>
        <taxon>Chromadorea</taxon>
        <taxon>Rhabditida</taxon>
        <taxon>Tylenchina</taxon>
        <taxon>Tylenchomorpha</taxon>
        <taxon>Sphaerularioidea</taxon>
        <taxon>Anguinidae</taxon>
        <taxon>Anguininae</taxon>
        <taxon>Ditylenchus</taxon>
    </lineage>
</organism>
<proteinExistence type="predicted"/>
<dbReference type="SUPFAM" id="SSF57667">
    <property type="entry name" value="beta-beta-alpha zinc fingers"/>
    <property type="match status" value="2"/>
</dbReference>
<keyword evidence="1" id="KW-0479">Metal-binding</keyword>
<dbReference type="Pfam" id="PF00096">
    <property type="entry name" value="zf-C2H2"/>
    <property type="match status" value="1"/>
</dbReference>
<dbReference type="InterPro" id="IPR036236">
    <property type="entry name" value="Znf_C2H2_sf"/>
</dbReference>
<dbReference type="PROSITE" id="PS00028">
    <property type="entry name" value="ZINC_FINGER_C2H2_1"/>
    <property type="match status" value="3"/>
</dbReference>
<dbReference type="Proteomes" id="UP001201812">
    <property type="component" value="Unassembled WGS sequence"/>
</dbReference>
<evidence type="ECO:0000256" key="4">
    <source>
        <dbReference type="ARBA" id="ARBA00022833"/>
    </source>
</evidence>
<comment type="caution">
    <text evidence="7">The sequence shown here is derived from an EMBL/GenBank/DDBJ whole genome shotgun (WGS) entry which is preliminary data.</text>
</comment>
<dbReference type="PANTHER" id="PTHR24379">
    <property type="entry name" value="KRAB AND ZINC FINGER DOMAIN-CONTAINING"/>
    <property type="match status" value="1"/>
</dbReference>
<dbReference type="PROSITE" id="PS50157">
    <property type="entry name" value="ZINC_FINGER_C2H2_2"/>
    <property type="match status" value="2"/>
</dbReference>
<dbReference type="EMBL" id="JAKKPZ010000018">
    <property type="protein sequence ID" value="KAI1712467.1"/>
    <property type="molecule type" value="Genomic_DNA"/>
</dbReference>
<feature type="domain" description="C2H2-type" evidence="6">
    <location>
        <begin position="345"/>
        <end position="373"/>
    </location>
</feature>
<evidence type="ECO:0000313" key="7">
    <source>
        <dbReference type="EMBL" id="KAI1712467.1"/>
    </source>
</evidence>
<dbReference type="AlphaFoldDB" id="A0AAD4N0N8"/>
<dbReference type="GO" id="GO:0008270">
    <property type="term" value="F:zinc ion binding"/>
    <property type="evidence" value="ECO:0007669"/>
    <property type="project" value="UniProtKB-KW"/>
</dbReference>
<evidence type="ECO:0000256" key="5">
    <source>
        <dbReference type="PROSITE-ProRule" id="PRU00042"/>
    </source>
</evidence>
<dbReference type="PANTHER" id="PTHR24379:SF121">
    <property type="entry name" value="C2H2-TYPE DOMAIN-CONTAINING PROTEIN"/>
    <property type="match status" value="1"/>
</dbReference>
<name>A0AAD4N0N8_9BILA</name>
<gene>
    <name evidence="7" type="ORF">DdX_09553</name>
</gene>
<protein>
    <submittedName>
        <fullName evidence="7">Zinc finger and SCAN domain-containing protein 5B</fullName>
    </submittedName>
</protein>
<reference evidence="7" key="1">
    <citation type="submission" date="2022-01" db="EMBL/GenBank/DDBJ databases">
        <title>Genome Sequence Resource for Two Populations of Ditylenchus destructor, the Migratory Endoparasitic Phytonematode.</title>
        <authorList>
            <person name="Zhang H."/>
            <person name="Lin R."/>
            <person name="Xie B."/>
        </authorList>
    </citation>
    <scope>NUCLEOTIDE SEQUENCE</scope>
    <source>
        <strain evidence="7">BazhouSP</strain>
    </source>
</reference>
<evidence type="ECO:0000313" key="8">
    <source>
        <dbReference type="Proteomes" id="UP001201812"/>
    </source>
</evidence>
<keyword evidence="3 5" id="KW-0863">Zinc-finger</keyword>
<keyword evidence="4" id="KW-0862">Zinc</keyword>
<dbReference type="SMART" id="SM00355">
    <property type="entry name" value="ZnF_C2H2"/>
    <property type="match status" value="7"/>
</dbReference>
<sequence>MGKTEDSVSRHRDTPRGGLWFAERVEGEQEMYKLQTPDLDELRELLKNARLEQKKEKSVRNIEKQLDGVATTLSRLRNPEKFKERVTLNEDGAVINGTIKQRPTTSQPVVMTPMPVVIRTQSADEIAGAVAHPTKPSEIRKLIRSKMVRCKRCKNRFTEKHLYERHLRDKHHVDYLEYVIKQEEEMQLQRKEELEANRLEEIVSGGFIPPAEDLDSKNFDVDIETIPLPGELTNGIPARFDKYGILYQPKRTYKKKISPQCPFCDKRYRNEHSLKKHITKKHPECIEFVQCLKCFKAIPSKDDMDSHLCEMIYVCFECTPVRNLCNEVRLYNHRAKFHRGTNSGFKCNLCNLKFLTPRKLRKHKKMSHVFTKTYACHFCEELFTSETSVTTHERIHTGIIKFECKICDFKCNRFLAMEEHKKEEHGYLCSVCQEKLAEYSDIKNHTLVEHGGYLSSDIKSGHVESPRVWVMFKGE</sequence>
<keyword evidence="8" id="KW-1185">Reference proteome</keyword>
<evidence type="ECO:0000259" key="6">
    <source>
        <dbReference type="PROSITE" id="PS50157"/>
    </source>
</evidence>
<accession>A0AAD4N0N8</accession>
<dbReference type="Gene3D" id="3.30.160.60">
    <property type="entry name" value="Classic Zinc Finger"/>
    <property type="match status" value="2"/>
</dbReference>
<evidence type="ECO:0000256" key="2">
    <source>
        <dbReference type="ARBA" id="ARBA00022737"/>
    </source>
</evidence>
<dbReference type="InterPro" id="IPR013087">
    <property type="entry name" value="Znf_C2H2_type"/>
</dbReference>
<keyword evidence="2" id="KW-0677">Repeat</keyword>
<evidence type="ECO:0000256" key="3">
    <source>
        <dbReference type="ARBA" id="ARBA00022771"/>
    </source>
</evidence>